<dbReference type="AlphaFoldDB" id="A0AAV6MQL8"/>
<dbReference type="Proteomes" id="UP000685013">
    <property type="component" value="Chromosome 13"/>
</dbReference>
<comment type="caution">
    <text evidence="1">The sequence shown here is derived from an EMBL/GenBank/DDBJ whole genome shotgun (WGS) entry which is preliminary data.</text>
</comment>
<accession>A0AAV6MQL8</accession>
<gene>
    <name evidence="1" type="ORF">SDJN03_20036</name>
</gene>
<evidence type="ECO:0000313" key="2">
    <source>
        <dbReference type="Proteomes" id="UP000685013"/>
    </source>
</evidence>
<proteinExistence type="predicted"/>
<name>A0AAV6MQL8_9ROSI</name>
<sequence length="152" mass="16484">MDSYFVGSRLMGLSHRLLFGGFTPRGLEFMDSCLVGSLPVGLSSWTSFLGSRLMGLSSWTLVWWALASWASVHGLLFGGLRFMGLSSWTLASFPIPSNNMMQQTHGSSSNCLKRMVLSSDDLHGIDVGGDFCEASSSTLSEREGGLAFTDNR</sequence>
<organism evidence="1 2">
    <name type="scientific">Cucurbita argyrosperma subsp. sororia</name>
    <dbReference type="NCBI Taxonomy" id="37648"/>
    <lineage>
        <taxon>Eukaryota</taxon>
        <taxon>Viridiplantae</taxon>
        <taxon>Streptophyta</taxon>
        <taxon>Embryophyta</taxon>
        <taxon>Tracheophyta</taxon>
        <taxon>Spermatophyta</taxon>
        <taxon>Magnoliopsida</taxon>
        <taxon>eudicotyledons</taxon>
        <taxon>Gunneridae</taxon>
        <taxon>Pentapetalae</taxon>
        <taxon>rosids</taxon>
        <taxon>fabids</taxon>
        <taxon>Cucurbitales</taxon>
        <taxon>Cucurbitaceae</taxon>
        <taxon>Cucurbiteae</taxon>
        <taxon>Cucurbita</taxon>
    </lineage>
</organism>
<reference evidence="1 2" key="1">
    <citation type="journal article" date="2021" name="Hortic Res">
        <title>The domestication of Cucurbita argyrosperma as revealed by the genome of its wild relative.</title>
        <authorList>
            <person name="Barrera-Redondo J."/>
            <person name="Sanchez-de la Vega G."/>
            <person name="Aguirre-Liguori J.A."/>
            <person name="Castellanos-Morales G."/>
            <person name="Gutierrez-Guerrero Y.T."/>
            <person name="Aguirre-Dugua X."/>
            <person name="Aguirre-Planter E."/>
            <person name="Tenaillon M.I."/>
            <person name="Lira-Saade R."/>
            <person name="Eguiarte L.E."/>
        </authorList>
    </citation>
    <scope>NUCLEOTIDE SEQUENCE [LARGE SCALE GENOMIC DNA]</scope>
    <source>
        <strain evidence="1">JBR-2021</strain>
    </source>
</reference>
<feature type="non-terminal residue" evidence="1">
    <location>
        <position position="1"/>
    </location>
</feature>
<keyword evidence="2" id="KW-1185">Reference proteome</keyword>
<evidence type="ECO:0000313" key="1">
    <source>
        <dbReference type="EMBL" id="KAG6584104.1"/>
    </source>
</evidence>
<dbReference type="EMBL" id="JAGKQH010000013">
    <property type="protein sequence ID" value="KAG6584104.1"/>
    <property type="molecule type" value="Genomic_DNA"/>
</dbReference>
<protein>
    <submittedName>
        <fullName evidence="1">Uncharacterized protein</fullName>
    </submittedName>
</protein>